<dbReference type="Pfam" id="PF04940">
    <property type="entry name" value="BLUF"/>
    <property type="match status" value="1"/>
</dbReference>
<dbReference type="SMART" id="SM01034">
    <property type="entry name" value="BLUF"/>
    <property type="match status" value="1"/>
</dbReference>
<protein>
    <submittedName>
        <fullName evidence="2">BLUF domain-containing protein</fullName>
    </submittedName>
</protein>
<dbReference type="AlphaFoldDB" id="A0AA49JHG1"/>
<name>A0AA49JHG1_9BACT</name>
<dbReference type="InterPro" id="IPR036046">
    <property type="entry name" value="Acylphosphatase-like_dom_sf"/>
</dbReference>
<dbReference type="EMBL" id="CP120682">
    <property type="protein sequence ID" value="WKN38979.1"/>
    <property type="molecule type" value="Genomic_DNA"/>
</dbReference>
<dbReference type="SUPFAM" id="SSF54975">
    <property type="entry name" value="Acylphosphatase/BLUF domain-like"/>
    <property type="match status" value="1"/>
</dbReference>
<sequence>MISQLIYHSIAVESLTAQDIQDILQTARSFNTDHQITGCLLFHNREFLQILEGEKKAVHQLYDKITLDNRHTHVYTIFEDLSTDRLYQNWAMAYHALRTQDMQELEGILPMKDFINLHTLKEATSHSQMMFYFVANKIMKQQW</sequence>
<accession>A0AA49JHG1</accession>
<reference evidence="2" key="2">
    <citation type="journal article" date="2024" name="Antonie Van Leeuwenhoek">
        <title>Roseihalotalea indica gen. nov., sp. nov., a halophilic Bacteroidetes from mesopelagic Southwest Indian Ocean with higher carbohydrate metabolic potential.</title>
        <authorList>
            <person name="Chen B."/>
            <person name="Zhang M."/>
            <person name="Lin D."/>
            <person name="Ye J."/>
            <person name="Tang K."/>
        </authorList>
    </citation>
    <scope>NUCLEOTIDE SEQUENCE</scope>
    <source>
        <strain evidence="2">TK19036</strain>
    </source>
</reference>
<gene>
    <name evidence="2" type="ORF">K4G66_09720</name>
</gene>
<dbReference type="GO" id="GO:0071949">
    <property type="term" value="F:FAD binding"/>
    <property type="evidence" value="ECO:0007669"/>
    <property type="project" value="InterPro"/>
</dbReference>
<dbReference type="InterPro" id="IPR007024">
    <property type="entry name" value="BLUF_domain"/>
</dbReference>
<dbReference type="Gene3D" id="3.30.70.100">
    <property type="match status" value="1"/>
</dbReference>
<reference evidence="2" key="1">
    <citation type="journal article" date="2023" name="Comput. Struct. Biotechnol. J.">
        <title>Discovery of a novel marine Bacteroidetes with a rich repertoire of carbohydrate-active enzymes.</title>
        <authorList>
            <person name="Chen B."/>
            <person name="Liu G."/>
            <person name="Chen Q."/>
            <person name="Wang H."/>
            <person name="Liu L."/>
            <person name="Tang K."/>
        </authorList>
    </citation>
    <scope>NUCLEOTIDE SEQUENCE</scope>
    <source>
        <strain evidence="2">TK19036</strain>
    </source>
</reference>
<feature type="domain" description="BLUF" evidence="1">
    <location>
        <begin position="2"/>
        <end position="93"/>
    </location>
</feature>
<proteinExistence type="predicted"/>
<evidence type="ECO:0000313" key="2">
    <source>
        <dbReference type="EMBL" id="WKN38979.1"/>
    </source>
</evidence>
<dbReference type="PROSITE" id="PS50925">
    <property type="entry name" value="BLUF"/>
    <property type="match status" value="1"/>
</dbReference>
<organism evidence="2">
    <name type="scientific">Roseihalotalea indica</name>
    <dbReference type="NCBI Taxonomy" id="2867963"/>
    <lineage>
        <taxon>Bacteria</taxon>
        <taxon>Pseudomonadati</taxon>
        <taxon>Bacteroidota</taxon>
        <taxon>Cytophagia</taxon>
        <taxon>Cytophagales</taxon>
        <taxon>Catalimonadaceae</taxon>
        <taxon>Roseihalotalea</taxon>
    </lineage>
</organism>
<evidence type="ECO:0000259" key="1">
    <source>
        <dbReference type="PROSITE" id="PS50925"/>
    </source>
</evidence>
<dbReference type="GO" id="GO:0009882">
    <property type="term" value="F:blue light photoreceptor activity"/>
    <property type="evidence" value="ECO:0007669"/>
    <property type="project" value="InterPro"/>
</dbReference>